<accession>A0A9N7YHC4</accession>
<dbReference type="EMBL" id="CADEAL010000713">
    <property type="protein sequence ID" value="CAB1424234.1"/>
    <property type="molecule type" value="Genomic_DNA"/>
</dbReference>
<gene>
    <name evidence="1" type="ORF">PLEPLA_LOCUS12155</name>
</gene>
<evidence type="ECO:0000313" key="1">
    <source>
        <dbReference type="EMBL" id="CAB1424234.1"/>
    </source>
</evidence>
<proteinExistence type="predicted"/>
<sequence>MRGSDGRFKSGVFYPEGHIQKKIRRSGPLTPPSPPAPLPWSELLTVRLNRVAQGGGRGGVLRESWQVK</sequence>
<reference evidence="1" key="1">
    <citation type="submission" date="2020-03" db="EMBL/GenBank/DDBJ databases">
        <authorList>
            <person name="Weist P."/>
        </authorList>
    </citation>
    <scope>NUCLEOTIDE SEQUENCE</scope>
</reference>
<evidence type="ECO:0000313" key="2">
    <source>
        <dbReference type="Proteomes" id="UP001153269"/>
    </source>
</evidence>
<keyword evidence="2" id="KW-1185">Reference proteome</keyword>
<name>A0A9N7YHC4_PLEPL</name>
<organism evidence="1 2">
    <name type="scientific">Pleuronectes platessa</name>
    <name type="common">European plaice</name>
    <dbReference type="NCBI Taxonomy" id="8262"/>
    <lineage>
        <taxon>Eukaryota</taxon>
        <taxon>Metazoa</taxon>
        <taxon>Chordata</taxon>
        <taxon>Craniata</taxon>
        <taxon>Vertebrata</taxon>
        <taxon>Euteleostomi</taxon>
        <taxon>Actinopterygii</taxon>
        <taxon>Neopterygii</taxon>
        <taxon>Teleostei</taxon>
        <taxon>Neoteleostei</taxon>
        <taxon>Acanthomorphata</taxon>
        <taxon>Carangaria</taxon>
        <taxon>Pleuronectiformes</taxon>
        <taxon>Pleuronectoidei</taxon>
        <taxon>Pleuronectidae</taxon>
        <taxon>Pleuronectes</taxon>
    </lineage>
</organism>
<dbReference type="AlphaFoldDB" id="A0A9N7YHC4"/>
<dbReference type="Proteomes" id="UP001153269">
    <property type="component" value="Unassembled WGS sequence"/>
</dbReference>
<feature type="non-terminal residue" evidence="1">
    <location>
        <position position="68"/>
    </location>
</feature>
<protein>
    <submittedName>
        <fullName evidence="1">Uncharacterized protein</fullName>
    </submittedName>
</protein>
<comment type="caution">
    <text evidence="1">The sequence shown here is derived from an EMBL/GenBank/DDBJ whole genome shotgun (WGS) entry which is preliminary data.</text>
</comment>